<dbReference type="InterPro" id="IPR051313">
    <property type="entry name" value="Bact_iron-sidero_bind"/>
</dbReference>
<comment type="similarity">
    <text evidence="2">Belongs to the bacterial solute-binding protein 8 family.</text>
</comment>
<dbReference type="EMBL" id="CP128986">
    <property type="protein sequence ID" value="WOC12425.1"/>
    <property type="molecule type" value="Genomic_DNA"/>
</dbReference>
<evidence type="ECO:0000256" key="3">
    <source>
        <dbReference type="ARBA" id="ARBA00022448"/>
    </source>
</evidence>
<gene>
    <name evidence="8" type="primary">fpuA_2</name>
    <name evidence="8" type="ORF">MP11Mi_15110</name>
</gene>
<reference evidence="8" key="1">
    <citation type="submission" date="2023-06" db="EMBL/GenBank/DDBJ databases">
        <title>Gordonia sp. nov. and Pseudochrobactrum sp. nov., two species isolated from the burying beetle Nicrophorus vespilloides.</title>
        <authorList>
            <person name="Poehlein A."/>
            <person name="Guzman J."/>
            <person name="Daniel R."/>
            <person name="Vilcinskas A."/>
        </authorList>
    </citation>
    <scope>NUCLEOTIDE SEQUENCE</scope>
    <source>
        <strain evidence="8">MP11Mi</strain>
    </source>
</reference>
<accession>A0AA97CWD7</accession>
<dbReference type="SUPFAM" id="SSF53807">
    <property type="entry name" value="Helical backbone' metal receptor"/>
    <property type="match status" value="1"/>
</dbReference>
<evidence type="ECO:0000256" key="6">
    <source>
        <dbReference type="SAM" id="SignalP"/>
    </source>
</evidence>
<comment type="subcellular location">
    <subcellularLocation>
        <location evidence="1">Cell envelope</location>
    </subcellularLocation>
</comment>
<dbReference type="PANTHER" id="PTHR30532">
    <property type="entry name" value="IRON III DICITRATE-BINDING PERIPLASMIC PROTEIN"/>
    <property type="match status" value="1"/>
</dbReference>
<feature type="compositionally biased region" description="Polar residues" evidence="5">
    <location>
        <begin position="31"/>
        <end position="48"/>
    </location>
</feature>
<sequence length="327" mass="34523">MSLRRNALPAVLAALVVLLAGCGTTDDSTKNEATSSGTPITLTDSAGETVTLPHGPARRVVSLEWEYAEILNSIGAGDSVVGLSDVEGYNSFDAPTVPLSSQPTDVGQRLEPSLETIAGLEPDLIVASSRSIPDSVRDRLSKIAPIFVLALDDPQDPIGRMQESTRALGAAVDHSAQADELNKSLDEALTKNAATLKERGIAGQHAVFASITAQGSTVSIRLHARGSAPEAVLDRMGLQPGWPNGEGKTGLSYVDVEGLTRLPADTRFLYWNEQTDPVEKNLAGNAVWKSLPFVKEGHVRGVSKGVWMYGGPKSLIAFSDQVTSALS</sequence>
<feature type="signal peptide" evidence="6">
    <location>
        <begin position="1"/>
        <end position="20"/>
    </location>
</feature>
<dbReference type="Gene3D" id="3.40.50.1980">
    <property type="entry name" value="Nitrogenase molybdenum iron protein domain"/>
    <property type="match status" value="2"/>
</dbReference>
<feature type="region of interest" description="Disordered" evidence="5">
    <location>
        <begin position="26"/>
        <end position="49"/>
    </location>
</feature>
<name>A0AA97CWD7_9ACTN</name>
<protein>
    <submittedName>
        <fullName evidence="8">Petrobactin-binding protein FpuA</fullName>
    </submittedName>
</protein>
<evidence type="ECO:0000259" key="7">
    <source>
        <dbReference type="Pfam" id="PF01497"/>
    </source>
</evidence>
<proteinExistence type="inferred from homology"/>
<evidence type="ECO:0000256" key="1">
    <source>
        <dbReference type="ARBA" id="ARBA00004196"/>
    </source>
</evidence>
<feature type="domain" description="Fe/B12 periplasmic-binding" evidence="7">
    <location>
        <begin position="60"/>
        <end position="300"/>
    </location>
</feature>
<feature type="chain" id="PRO_5041639129" evidence="6">
    <location>
        <begin position="21"/>
        <end position="327"/>
    </location>
</feature>
<dbReference type="InterPro" id="IPR002491">
    <property type="entry name" value="ABC_transptr_periplasmic_BD"/>
</dbReference>
<dbReference type="AlphaFoldDB" id="A0AA97CWD7"/>
<evidence type="ECO:0000256" key="4">
    <source>
        <dbReference type="ARBA" id="ARBA00022729"/>
    </source>
</evidence>
<dbReference type="PANTHER" id="PTHR30532:SF1">
    <property type="entry name" value="IRON(3+)-HYDROXAMATE-BINDING PROTEIN FHUD"/>
    <property type="match status" value="1"/>
</dbReference>
<dbReference type="CDD" id="cd01146">
    <property type="entry name" value="FhuD"/>
    <property type="match status" value="1"/>
</dbReference>
<dbReference type="GO" id="GO:0030288">
    <property type="term" value="C:outer membrane-bounded periplasmic space"/>
    <property type="evidence" value="ECO:0007669"/>
    <property type="project" value="TreeGrafter"/>
</dbReference>
<organism evidence="8">
    <name type="scientific">Gordonia sp. MP11Mi</name>
    <dbReference type="NCBI Taxonomy" id="3022769"/>
    <lineage>
        <taxon>Bacteria</taxon>
        <taxon>Bacillati</taxon>
        <taxon>Actinomycetota</taxon>
        <taxon>Actinomycetes</taxon>
        <taxon>Mycobacteriales</taxon>
        <taxon>Gordoniaceae</taxon>
        <taxon>Gordonia</taxon>
    </lineage>
</organism>
<evidence type="ECO:0000256" key="2">
    <source>
        <dbReference type="ARBA" id="ARBA00008814"/>
    </source>
</evidence>
<evidence type="ECO:0000256" key="5">
    <source>
        <dbReference type="SAM" id="MobiDB-lite"/>
    </source>
</evidence>
<evidence type="ECO:0000313" key="8">
    <source>
        <dbReference type="EMBL" id="WOC12425.1"/>
    </source>
</evidence>
<dbReference type="Pfam" id="PF01497">
    <property type="entry name" value="Peripla_BP_2"/>
    <property type="match status" value="1"/>
</dbReference>
<keyword evidence="3" id="KW-0813">Transport</keyword>
<keyword evidence="4 6" id="KW-0732">Signal</keyword>
<dbReference type="RefSeq" id="WP_420041657.1">
    <property type="nucleotide sequence ID" value="NZ_CP128986.1"/>
</dbReference>
<dbReference type="GO" id="GO:1901678">
    <property type="term" value="P:iron coordination entity transport"/>
    <property type="evidence" value="ECO:0007669"/>
    <property type="project" value="UniProtKB-ARBA"/>
</dbReference>